<protein>
    <submittedName>
        <fullName evidence="2">Uncharacterized protein</fullName>
    </submittedName>
</protein>
<dbReference type="RefSeq" id="WP_309905106.1">
    <property type="nucleotide sequence ID" value="NZ_JAVDRF010000010.1"/>
</dbReference>
<evidence type="ECO:0000313" key="2">
    <source>
        <dbReference type="EMBL" id="MDR6538380.1"/>
    </source>
</evidence>
<dbReference type="EMBL" id="JAVDRF010000010">
    <property type="protein sequence ID" value="MDR6538380.1"/>
    <property type="molecule type" value="Genomic_DNA"/>
</dbReference>
<proteinExistence type="predicted"/>
<sequence>MANRLTTHNRFHADDLESMPSQLDELTLHGRLEQPEQRSKGWLRNVAIGTLVALVAAAIFLAR</sequence>
<keyword evidence="1" id="KW-1133">Transmembrane helix</keyword>
<comment type="caution">
    <text evidence="2">The sequence shown here is derived from an EMBL/GenBank/DDBJ whole genome shotgun (WGS) entry which is preliminary data.</text>
</comment>
<name>A0ABU1NK51_9BURK</name>
<organism evidence="2 3">
    <name type="scientific">Variovorax soli</name>
    <dbReference type="NCBI Taxonomy" id="376815"/>
    <lineage>
        <taxon>Bacteria</taxon>
        <taxon>Pseudomonadati</taxon>
        <taxon>Pseudomonadota</taxon>
        <taxon>Betaproteobacteria</taxon>
        <taxon>Burkholderiales</taxon>
        <taxon>Comamonadaceae</taxon>
        <taxon>Variovorax</taxon>
    </lineage>
</organism>
<accession>A0ABU1NK51</accession>
<reference evidence="2 3" key="1">
    <citation type="submission" date="2023-07" db="EMBL/GenBank/DDBJ databases">
        <title>Sorghum-associated microbial communities from plants grown in Nebraska, USA.</title>
        <authorList>
            <person name="Schachtman D."/>
        </authorList>
    </citation>
    <scope>NUCLEOTIDE SEQUENCE [LARGE SCALE GENOMIC DNA]</scope>
    <source>
        <strain evidence="2 3">DS1781</strain>
    </source>
</reference>
<keyword evidence="1" id="KW-0472">Membrane</keyword>
<dbReference type="Proteomes" id="UP001184230">
    <property type="component" value="Unassembled WGS sequence"/>
</dbReference>
<evidence type="ECO:0000256" key="1">
    <source>
        <dbReference type="SAM" id="Phobius"/>
    </source>
</evidence>
<keyword evidence="1" id="KW-0812">Transmembrane</keyword>
<evidence type="ECO:0000313" key="3">
    <source>
        <dbReference type="Proteomes" id="UP001184230"/>
    </source>
</evidence>
<feature type="transmembrane region" description="Helical" evidence="1">
    <location>
        <begin position="42"/>
        <end position="62"/>
    </location>
</feature>
<gene>
    <name evidence="2" type="ORF">J2739_004169</name>
</gene>
<keyword evidence="3" id="KW-1185">Reference proteome</keyword>